<evidence type="ECO:0000313" key="4">
    <source>
        <dbReference type="Proteomes" id="UP000288805"/>
    </source>
</evidence>
<dbReference type="AlphaFoldDB" id="A0A438EI46"/>
<dbReference type="Proteomes" id="UP000288805">
    <property type="component" value="Unassembled WGS sequence"/>
</dbReference>
<organism evidence="2 4">
    <name type="scientific">Vitis vinifera</name>
    <name type="common">Grape</name>
    <dbReference type="NCBI Taxonomy" id="29760"/>
    <lineage>
        <taxon>Eukaryota</taxon>
        <taxon>Viridiplantae</taxon>
        <taxon>Streptophyta</taxon>
        <taxon>Embryophyta</taxon>
        <taxon>Tracheophyta</taxon>
        <taxon>Spermatophyta</taxon>
        <taxon>Magnoliopsida</taxon>
        <taxon>eudicotyledons</taxon>
        <taxon>Gunneridae</taxon>
        <taxon>Pentapetalae</taxon>
        <taxon>rosids</taxon>
        <taxon>Vitales</taxon>
        <taxon>Vitaceae</taxon>
        <taxon>Viteae</taxon>
        <taxon>Vitis</taxon>
    </lineage>
</organism>
<evidence type="ECO:0000313" key="2">
    <source>
        <dbReference type="EMBL" id="RVW47348.1"/>
    </source>
</evidence>
<dbReference type="OrthoDB" id="10265668at2759"/>
<gene>
    <name evidence="3" type="ORF">CK203_018194</name>
    <name evidence="2" type="ORF">CK203_090325</name>
</gene>
<feature type="compositionally biased region" description="Polar residues" evidence="1">
    <location>
        <begin position="71"/>
        <end position="107"/>
    </location>
</feature>
<name>A0A438EI46_VITVI</name>
<protein>
    <submittedName>
        <fullName evidence="2">Uncharacterized protein</fullName>
    </submittedName>
</protein>
<evidence type="ECO:0000256" key="1">
    <source>
        <dbReference type="SAM" id="MobiDB-lite"/>
    </source>
</evidence>
<accession>A0A438EI46</accession>
<dbReference type="EMBL" id="QGNW01001285">
    <property type="protein sequence ID" value="RVW47348.1"/>
    <property type="molecule type" value="Genomic_DNA"/>
</dbReference>
<sequence length="122" mass="13243">MFNIELRSYFLDNLQGTAKQDLLQHGMKDLAMAIMLVGPIGSGCLTRVLPRFLGKILQASLQYYDATSHSGTESNQQIMVPQGQPATPHSTSSSEHAASPGVQQQSPKLMKQTDDNSPINSV</sequence>
<dbReference type="EMBL" id="QGNW01000033">
    <property type="protein sequence ID" value="RVX10682.1"/>
    <property type="molecule type" value="Genomic_DNA"/>
</dbReference>
<proteinExistence type="predicted"/>
<comment type="caution">
    <text evidence="2">The sequence shown here is derived from an EMBL/GenBank/DDBJ whole genome shotgun (WGS) entry which is preliminary data.</text>
</comment>
<feature type="region of interest" description="Disordered" evidence="1">
    <location>
        <begin position="71"/>
        <end position="122"/>
    </location>
</feature>
<reference evidence="2 4" key="1">
    <citation type="journal article" date="2018" name="PLoS Genet.">
        <title>Population sequencing reveals clonal diversity and ancestral inbreeding in the grapevine cultivar Chardonnay.</title>
        <authorList>
            <person name="Roach M.J."/>
            <person name="Johnson D.L."/>
            <person name="Bohlmann J."/>
            <person name="van Vuuren H.J."/>
            <person name="Jones S.J."/>
            <person name="Pretorius I.S."/>
            <person name="Schmidt S.A."/>
            <person name="Borneman A.R."/>
        </authorList>
    </citation>
    <scope>NUCLEOTIDE SEQUENCE [LARGE SCALE GENOMIC DNA]</scope>
    <source>
        <strain evidence="4">cv. Chardonnay</strain>
        <strain evidence="2">I10V1</strain>
        <tissue evidence="2">Leaf</tissue>
    </source>
</reference>
<evidence type="ECO:0000313" key="3">
    <source>
        <dbReference type="EMBL" id="RVX10682.1"/>
    </source>
</evidence>